<name>A0A8G2CJ36_ACIRU</name>
<organism evidence="3 4">
    <name type="scientific">Acidiphilium rubrum</name>
    <dbReference type="NCBI Taxonomy" id="526"/>
    <lineage>
        <taxon>Bacteria</taxon>
        <taxon>Pseudomonadati</taxon>
        <taxon>Pseudomonadota</taxon>
        <taxon>Alphaproteobacteria</taxon>
        <taxon>Acetobacterales</taxon>
        <taxon>Acidocellaceae</taxon>
        <taxon>Acidiphilium</taxon>
    </lineage>
</organism>
<evidence type="ECO:0000313" key="3">
    <source>
        <dbReference type="EMBL" id="SIQ41490.1"/>
    </source>
</evidence>
<dbReference type="AlphaFoldDB" id="A0A8G2CJ36"/>
<protein>
    <submittedName>
        <fullName evidence="3">Phospholipid/cholesterol/gamma-HCH transport system substrate-binding protein</fullName>
    </submittedName>
</protein>
<dbReference type="RefSeq" id="WP_035227800.1">
    <property type="nucleotide sequence ID" value="NZ_DAOMCH010000008.1"/>
</dbReference>
<dbReference type="InterPro" id="IPR030970">
    <property type="entry name" value="ABC_MlaD"/>
</dbReference>
<gene>
    <name evidence="3" type="ORF">SAMN05421828_104162</name>
</gene>
<reference evidence="3 4" key="1">
    <citation type="submission" date="2017-01" db="EMBL/GenBank/DDBJ databases">
        <authorList>
            <person name="Varghese N."/>
            <person name="Submissions S."/>
        </authorList>
    </citation>
    <scope>NUCLEOTIDE SEQUENCE [LARGE SCALE GENOMIC DNA]</scope>
    <source>
        <strain evidence="3 4">ATCC 35905</strain>
    </source>
</reference>
<dbReference type="Pfam" id="PF02470">
    <property type="entry name" value="MlaD"/>
    <property type="match status" value="1"/>
</dbReference>
<evidence type="ECO:0000259" key="2">
    <source>
        <dbReference type="Pfam" id="PF02470"/>
    </source>
</evidence>
<evidence type="ECO:0000256" key="1">
    <source>
        <dbReference type="SAM" id="MobiDB-lite"/>
    </source>
</evidence>
<dbReference type="NCBIfam" id="TIGR04430">
    <property type="entry name" value="OM_asym_MlaD"/>
    <property type="match status" value="1"/>
</dbReference>
<comment type="caution">
    <text evidence="3">The sequence shown here is derived from an EMBL/GenBank/DDBJ whole genome shotgun (WGS) entry which is preliminary data.</text>
</comment>
<dbReference type="PANTHER" id="PTHR33371">
    <property type="entry name" value="INTERMEMBRANE PHOSPHOLIPID TRANSPORT SYSTEM BINDING PROTEIN MLAD-RELATED"/>
    <property type="match status" value="1"/>
</dbReference>
<dbReference type="OrthoDB" id="7164001at2"/>
<dbReference type="InterPro" id="IPR052336">
    <property type="entry name" value="MlaD_Phospholipid_Transporter"/>
</dbReference>
<dbReference type="GO" id="GO:0015914">
    <property type="term" value="P:phospholipid transport"/>
    <property type="evidence" value="ECO:0007669"/>
    <property type="project" value="InterPro"/>
</dbReference>
<feature type="region of interest" description="Disordered" evidence="1">
    <location>
        <begin position="153"/>
        <end position="183"/>
    </location>
</feature>
<accession>A0A8G2CJ36</accession>
<dbReference type="Proteomes" id="UP000186308">
    <property type="component" value="Unassembled WGS sequence"/>
</dbReference>
<sequence>MQSRFSEIIAGLAVLVAVVAFLVFAFSRTHTQPSDGYMLHAQFGSIGPLKVGSPVKIAGVTVGKVAATTLNKATYAAIVDFDIDPGVKIPKDSSAAIESASLLGGDYLSIAPGGSDTMLKPDGAIVVTQSAINIESLLGKFVFSAANFASTAAKGKSGQPDASPPAAGTKTSLPGLTPGAKAP</sequence>
<keyword evidence="4" id="KW-1185">Reference proteome</keyword>
<dbReference type="EMBL" id="FTNE01000004">
    <property type="protein sequence ID" value="SIQ41490.1"/>
    <property type="molecule type" value="Genomic_DNA"/>
</dbReference>
<proteinExistence type="predicted"/>
<dbReference type="PANTHER" id="PTHR33371:SF4">
    <property type="entry name" value="INTERMEMBRANE PHOSPHOLIPID TRANSPORT SYSTEM BINDING PROTEIN MLAD"/>
    <property type="match status" value="1"/>
</dbReference>
<feature type="domain" description="Mce/MlaD" evidence="2">
    <location>
        <begin position="36"/>
        <end position="113"/>
    </location>
</feature>
<evidence type="ECO:0000313" key="4">
    <source>
        <dbReference type="Proteomes" id="UP000186308"/>
    </source>
</evidence>
<dbReference type="InterPro" id="IPR003399">
    <property type="entry name" value="Mce/MlaD"/>
</dbReference>